<name>A0ABU5G6B2_9ACTO</name>
<protein>
    <recommendedName>
        <fullName evidence="4">RING-type E3 ubiquitin transferase</fullName>
    </recommendedName>
</protein>
<gene>
    <name evidence="2" type="ORF">R6G86_02790</name>
</gene>
<keyword evidence="3" id="KW-1185">Reference proteome</keyword>
<organism evidence="2 3">
    <name type="scientific">Actinotignum urinale</name>
    <dbReference type="NCBI Taxonomy" id="190146"/>
    <lineage>
        <taxon>Bacteria</taxon>
        <taxon>Bacillati</taxon>
        <taxon>Actinomycetota</taxon>
        <taxon>Actinomycetes</taxon>
        <taxon>Actinomycetales</taxon>
        <taxon>Actinomycetaceae</taxon>
        <taxon>Actinotignum</taxon>
    </lineage>
</organism>
<comment type="caution">
    <text evidence="2">The sequence shown here is derived from an EMBL/GenBank/DDBJ whole genome shotgun (WGS) entry which is preliminary data.</text>
</comment>
<keyword evidence="1" id="KW-0812">Transmembrane</keyword>
<evidence type="ECO:0000313" key="3">
    <source>
        <dbReference type="Proteomes" id="UP001275049"/>
    </source>
</evidence>
<feature type="transmembrane region" description="Helical" evidence="1">
    <location>
        <begin position="30"/>
        <end position="53"/>
    </location>
</feature>
<dbReference type="EMBL" id="JAWNGA010000003">
    <property type="protein sequence ID" value="MDY5132673.1"/>
    <property type="molecule type" value="Genomic_DNA"/>
</dbReference>
<sequence>MAKAKTRVVTEIWDKGRVPADRPIDRARRLGVATLWGLAIGGGVGPIILPWSFWGAKGIALLVFATIVGIGAMSPWLRKEERNQAPGVEVVARVLGTDEDSVSRTLKRGRKSVVMLPVVARPVDGGEDFRTVIAVHGAEQAGFQEEHPGALLPLWQVEKGYAEIENVSEVSQAQKELMDFLYKRPKAMKNSAQVLPFKPRVLELVTPKQRKEWIATIIGVAVGVVGVCALIGFIF</sequence>
<keyword evidence="1" id="KW-1133">Transmembrane helix</keyword>
<reference evidence="2 3" key="1">
    <citation type="submission" date="2023-10" db="EMBL/GenBank/DDBJ databases">
        <title>Whole Genome based description of the genera Actinobaculum and Actinotignum reveals a complex phylogenetic relationship within the species included in the genus Actinotignum.</title>
        <authorList>
            <person name="Jensen C.S."/>
            <person name="Dargis R."/>
            <person name="Kemp M."/>
            <person name="Christensen J.J."/>
        </authorList>
    </citation>
    <scope>NUCLEOTIDE SEQUENCE [LARGE SCALE GENOMIC DNA]</scope>
    <source>
        <strain evidence="2 3">SLA_B974</strain>
    </source>
</reference>
<keyword evidence="1" id="KW-0472">Membrane</keyword>
<accession>A0ABU5G6B2</accession>
<dbReference type="Proteomes" id="UP001275049">
    <property type="component" value="Unassembled WGS sequence"/>
</dbReference>
<evidence type="ECO:0008006" key="4">
    <source>
        <dbReference type="Google" id="ProtNLM"/>
    </source>
</evidence>
<evidence type="ECO:0000313" key="2">
    <source>
        <dbReference type="EMBL" id="MDY5132673.1"/>
    </source>
</evidence>
<evidence type="ECO:0000256" key="1">
    <source>
        <dbReference type="SAM" id="Phobius"/>
    </source>
</evidence>
<dbReference type="RefSeq" id="WP_308807017.1">
    <property type="nucleotide sequence ID" value="NZ_CAMYCL010000029.1"/>
</dbReference>
<feature type="transmembrane region" description="Helical" evidence="1">
    <location>
        <begin position="59"/>
        <end position="77"/>
    </location>
</feature>
<proteinExistence type="predicted"/>
<feature type="transmembrane region" description="Helical" evidence="1">
    <location>
        <begin position="213"/>
        <end position="234"/>
    </location>
</feature>